<reference evidence="3" key="1">
    <citation type="submission" date="2021-09" db="EMBL/GenBank/DDBJ databases">
        <title>Lactobacillus species from Apis mellifera, Switzerland.</title>
        <authorList>
            <person name="Pfister J."/>
            <person name="Brown A."/>
            <person name="Neumann P."/>
            <person name="Collaud A."/>
            <person name="Retschnig G."/>
            <person name="Perreten V."/>
        </authorList>
    </citation>
    <scope>NUCLEOTIDE SEQUENCE</scope>
    <source>
        <strain evidence="3">IBH002</strain>
    </source>
</reference>
<dbReference type="InterPro" id="IPR003501">
    <property type="entry name" value="PTS_EIIB_2/3"/>
</dbReference>
<dbReference type="Pfam" id="PF02302">
    <property type="entry name" value="PTS_IIB"/>
    <property type="match status" value="1"/>
</dbReference>
<dbReference type="SUPFAM" id="SSF52794">
    <property type="entry name" value="PTS system IIB component-like"/>
    <property type="match status" value="1"/>
</dbReference>
<keyword evidence="1" id="KW-0808">Transferase</keyword>
<organism evidence="3 4">
    <name type="scientific">Lactobacillus helsingborgensis</name>
    <dbReference type="NCBI Taxonomy" id="1218494"/>
    <lineage>
        <taxon>Bacteria</taxon>
        <taxon>Bacillati</taxon>
        <taxon>Bacillota</taxon>
        <taxon>Bacilli</taxon>
        <taxon>Lactobacillales</taxon>
        <taxon>Lactobacillaceae</taxon>
        <taxon>Lactobacillus</taxon>
    </lineage>
</organism>
<dbReference type="AlphaFoldDB" id="A0AA47B486"/>
<dbReference type="EMBL" id="CP084389">
    <property type="protein sequence ID" value="UZX29851.1"/>
    <property type="molecule type" value="Genomic_DNA"/>
</dbReference>
<dbReference type="Gene3D" id="3.40.50.2300">
    <property type="match status" value="1"/>
</dbReference>
<proteinExistence type="predicted"/>
<feature type="domain" description="Phosphotransferase system EIIB component type 2/3" evidence="2">
    <location>
        <begin position="7"/>
        <end position="81"/>
    </location>
</feature>
<evidence type="ECO:0000259" key="2">
    <source>
        <dbReference type="Pfam" id="PF02302"/>
    </source>
</evidence>
<accession>A0AA47B486</accession>
<dbReference type="GO" id="GO:0009401">
    <property type="term" value="P:phosphoenolpyruvate-dependent sugar phosphotransferase system"/>
    <property type="evidence" value="ECO:0007669"/>
    <property type="project" value="InterPro"/>
</dbReference>
<dbReference type="GO" id="GO:0008982">
    <property type="term" value="F:protein-N(PI)-phosphohistidine-sugar phosphotransferase activity"/>
    <property type="evidence" value="ECO:0007669"/>
    <property type="project" value="InterPro"/>
</dbReference>
<gene>
    <name evidence="3" type="ORF">LDX53_01030</name>
</gene>
<evidence type="ECO:0000313" key="3">
    <source>
        <dbReference type="EMBL" id="UZX29851.1"/>
    </source>
</evidence>
<protein>
    <submittedName>
        <fullName evidence="3">PTS galactitol transporter subunit IIB</fullName>
    </submittedName>
</protein>
<evidence type="ECO:0000313" key="4">
    <source>
        <dbReference type="Proteomes" id="UP001164557"/>
    </source>
</evidence>
<name>A0AA47B486_9LACO</name>
<dbReference type="InterPro" id="IPR036095">
    <property type="entry name" value="PTS_EIIB-like_sf"/>
</dbReference>
<keyword evidence="4" id="KW-1185">Reference proteome</keyword>
<dbReference type="RefSeq" id="WP_046326624.1">
    <property type="nucleotide sequence ID" value="NZ_CP084384.1"/>
</dbReference>
<dbReference type="Proteomes" id="UP001164557">
    <property type="component" value="Chromosome"/>
</dbReference>
<evidence type="ECO:0000256" key="1">
    <source>
        <dbReference type="ARBA" id="ARBA00022679"/>
    </source>
</evidence>
<sequence length="97" mass="10299">MKKKLLYVCCGTGIATSTILNKKVTDIVSDLKIPFEIVQCTVADIPAKVASRRPDLIVSSTMISADIGDVPVVLGQSLLTGIGKEKTVAKIKEILEG</sequence>